<protein>
    <submittedName>
        <fullName evidence="2">Uncharacterized protein</fullName>
    </submittedName>
</protein>
<comment type="caution">
    <text evidence="2">The sequence shown here is derived from an EMBL/GenBank/DDBJ whole genome shotgun (WGS) entry which is preliminary data.</text>
</comment>
<feature type="transmembrane region" description="Helical" evidence="1">
    <location>
        <begin position="28"/>
        <end position="49"/>
    </location>
</feature>
<keyword evidence="1" id="KW-1133">Transmembrane helix</keyword>
<reference evidence="2 3" key="1">
    <citation type="submission" date="2024-08" db="EMBL/GenBank/DDBJ databases">
        <authorList>
            <person name="Cucini C."/>
            <person name="Frati F."/>
        </authorList>
    </citation>
    <scope>NUCLEOTIDE SEQUENCE [LARGE SCALE GENOMIC DNA]</scope>
</reference>
<keyword evidence="1" id="KW-0472">Membrane</keyword>
<organism evidence="2 3">
    <name type="scientific">Orchesella dallaii</name>
    <dbReference type="NCBI Taxonomy" id="48710"/>
    <lineage>
        <taxon>Eukaryota</taxon>
        <taxon>Metazoa</taxon>
        <taxon>Ecdysozoa</taxon>
        <taxon>Arthropoda</taxon>
        <taxon>Hexapoda</taxon>
        <taxon>Collembola</taxon>
        <taxon>Entomobryomorpha</taxon>
        <taxon>Entomobryoidea</taxon>
        <taxon>Orchesellidae</taxon>
        <taxon>Orchesellinae</taxon>
        <taxon>Orchesella</taxon>
    </lineage>
</organism>
<evidence type="ECO:0000313" key="3">
    <source>
        <dbReference type="Proteomes" id="UP001642540"/>
    </source>
</evidence>
<dbReference type="Proteomes" id="UP001642540">
    <property type="component" value="Unassembled WGS sequence"/>
</dbReference>
<keyword evidence="3" id="KW-1185">Reference proteome</keyword>
<keyword evidence="1" id="KW-0812">Transmembrane</keyword>
<dbReference type="EMBL" id="CAXLJM020000032">
    <property type="protein sequence ID" value="CAL8100077.1"/>
    <property type="molecule type" value="Genomic_DNA"/>
</dbReference>
<name>A0ABP1QE40_9HEXA</name>
<accession>A0ABP1QE40</accession>
<evidence type="ECO:0000256" key="1">
    <source>
        <dbReference type="SAM" id="Phobius"/>
    </source>
</evidence>
<sequence length="121" mass="13723">MDEKITENSPTTPNYFAALFLTEGFQTVWTSLIIVCGLLALVSAFVCLCRRNSGFGDDFTDDEWAEALAERMQRMMERNTKNQRMRSLSGNEVRGLDGFEQNRCLIEMEKVPKLTPCGDTV</sequence>
<evidence type="ECO:0000313" key="2">
    <source>
        <dbReference type="EMBL" id="CAL8100077.1"/>
    </source>
</evidence>
<proteinExistence type="predicted"/>
<gene>
    <name evidence="2" type="ORF">ODALV1_LOCUS10432</name>
</gene>